<dbReference type="Proteomes" id="UP001558534">
    <property type="component" value="Unassembled WGS sequence"/>
</dbReference>
<dbReference type="RefSeq" id="WP_368634841.1">
    <property type="nucleotide sequence ID" value="NZ_JBFRHK010000001.1"/>
</dbReference>
<evidence type="ECO:0000313" key="1">
    <source>
        <dbReference type="EMBL" id="MEX3743810.1"/>
    </source>
</evidence>
<organism evidence="1 2">
    <name type="scientific">Lysinibacillus xylanilyticus</name>
    <dbReference type="NCBI Taxonomy" id="582475"/>
    <lineage>
        <taxon>Bacteria</taxon>
        <taxon>Bacillati</taxon>
        <taxon>Bacillota</taxon>
        <taxon>Bacilli</taxon>
        <taxon>Bacillales</taxon>
        <taxon>Bacillaceae</taxon>
        <taxon>Lysinibacillus</taxon>
    </lineage>
</organism>
<accession>A0ABV3VSL9</accession>
<sequence length="132" mass="15091">MNFDPTSERQIELVSELCILVKSGELQMNNEVLRNLFPDQELDIDLAEEVKNYFSGVGYSSTIKEYDEYIQTQRNPFILELLSHVMLLSIENQEACNPYKLILQGIHYMHLSSKKQGLDLAAIGVGPQQDIQ</sequence>
<proteinExistence type="predicted"/>
<reference evidence="1 2" key="1">
    <citation type="submission" date="2024-07" db="EMBL/GenBank/DDBJ databases">
        <title>Characterization of a bacterium isolated from hydrolysated instant sea cucumber by whole-genome sequencing and metabolomics.</title>
        <authorList>
            <person name="Luo X."/>
            <person name="Zhang Z."/>
            <person name="Zheng Z."/>
            <person name="Zhang W."/>
            <person name="Ming T."/>
            <person name="Jiao L."/>
            <person name="Su X."/>
            <person name="Kong F."/>
            <person name="Xu J."/>
        </authorList>
    </citation>
    <scope>NUCLEOTIDE SEQUENCE [LARGE SCALE GENOMIC DNA]</scope>
    <source>
        <strain evidence="1 2">XL-2024</strain>
    </source>
</reference>
<comment type="caution">
    <text evidence="1">The sequence shown here is derived from an EMBL/GenBank/DDBJ whole genome shotgun (WGS) entry which is preliminary data.</text>
</comment>
<keyword evidence="2" id="KW-1185">Reference proteome</keyword>
<protein>
    <submittedName>
        <fullName evidence="1">Uncharacterized protein</fullName>
    </submittedName>
</protein>
<evidence type="ECO:0000313" key="2">
    <source>
        <dbReference type="Proteomes" id="UP001558534"/>
    </source>
</evidence>
<gene>
    <name evidence="1" type="ORF">AB1300_01540</name>
</gene>
<dbReference type="EMBL" id="JBFRHK010000001">
    <property type="protein sequence ID" value="MEX3743810.1"/>
    <property type="molecule type" value="Genomic_DNA"/>
</dbReference>
<name>A0ABV3VSL9_9BACI</name>